<dbReference type="Pfam" id="PF13180">
    <property type="entry name" value="PDZ_2"/>
    <property type="match status" value="1"/>
</dbReference>
<gene>
    <name evidence="3" type="ORF">JFN93_18170</name>
</gene>
<proteinExistence type="predicted"/>
<organism evidence="3 4">
    <name type="scientific">Geomesophilobacter sediminis</name>
    <dbReference type="NCBI Taxonomy" id="2798584"/>
    <lineage>
        <taxon>Bacteria</taxon>
        <taxon>Pseudomonadati</taxon>
        <taxon>Thermodesulfobacteriota</taxon>
        <taxon>Desulfuromonadia</taxon>
        <taxon>Geobacterales</taxon>
        <taxon>Geobacteraceae</taxon>
        <taxon>Geomesophilobacter</taxon>
    </lineage>
</organism>
<dbReference type="Proteomes" id="UP000636888">
    <property type="component" value="Unassembled WGS sequence"/>
</dbReference>
<comment type="caution">
    <text evidence="3">The sequence shown here is derived from an EMBL/GenBank/DDBJ whole genome shotgun (WGS) entry which is preliminary data.</text>
</comment>
<dbReference type="SMART" id="SM00228">
    <property type="entry name" value="PDZ"/>
    <property type="match status" value="1"/>
</dbReference>
<sequence length="420" mass="47025">MARLFRSIRLLSLLSLLPLCACSHGPVGNNGSAKWDPESPYPLPSPPKVGEIVHLPTGKLVSMDQMLSIAADYRIVYVGETHDNPASHRLELDFLKGMEERHPGRQAVGMEMFVRSQQPVLDRWVAGELTEKEFLKQVKWYETWRSDFAYYREILFYARDHKIPVVALNAEKSLVTALRTKTPEELPPQQRLELPQMDFNDPYQRALISAIFSDHLKGGLKIDGFVRAQTLWDETMAESVANFLDSPQGKDRHLLVFAGGHHVGYGFGIPRRVFRRMPASYLLVGGHEINLGAEKQDRLMDVEIPQFPMVPYDFLAYLKYEDLPATGVRLGVVLEPASGGKGVLVTMVEPHSAADAAGIQKGDVILEIDGTPIAENFDLVYVVQQKHPGDRGVLKIKRQEEILTLTATFAAPATDLHPKK</sequence>
<dbReference type="RefSeq" id="WP_199385558.1">
    <property type="nucleotide sequence ID" value="NZ_JAEMHM010000016.1"/>
</dbReference>
<keyword evidence="4" id="KW-1185">Reference proteome</keyword>
<dbReference type="InterPro" id="IPR007314">
    <property type="entry name" value="Cofac_haem-bd_dom"/>
</dbReference>
<dbReference type="Gene3D" id="2.30.42.10">
    <property type="match status" value="1"/>
</dbReference>
<dbReference type="EMBL" id="JAEMHM010000016">
    <property type="protein sequence ID" value="MBJ6726643.1"/>
    <property type="molecule type" value="Genomic_DNA"/>
</dbReference>
<evidence type="ECO:0000313" key="4">
    <source>
        <dbReference type="Proteomes" id="UP000636888"/>
    </source>
</evidence>
<keyword evidence="3" id="KW-0449">Lipoprotein</keyword>
<dbReference type="Pfam" id="PF04187">
    <property type="entry name" value="Cofac_haem_bdg"/>
    <property type="match status" value="1"/>
</dbReference>
<evidence type="ECO:0000313" key="3">
    <source>
        <dbReference type="EMBL" id="MBJ6726643.1"/>
    </source>
</evidence>
<feature type="signal peptide" evidence="1">
    <location>
        <begin position="1"/>
        <end position="21"/>
    </location>
</feature>
<protein>
    <submittedName>
        <fullName evidence="3">ChaN family lipoprotein</fullName>
    </submittedName>
</protein>
<evidence type="ECO:0000259" key="2">
    <source>
        <dbReference type="PROSITE" id="PS50106"/>
    </source>
</evidence>
<evidence type="ECO:0000256" key="1">
    <source>
        <dbReference type="SAM" id="SignalP"/>
    </source>
</evidence>
<dbReference type="InterPro" id="IPR036034">
    <property type="entry name" value="PDZ_sf"/>
</dbReference>
<reference evidence="3" key="1">
    <citation type="submission" date="2020-12" db="EMBL/GenBank/DDBJ databases">
        <title>Geomonas sp. Red875, isolated from river sediment.</title>
        <authorList>
            <person name="Xu Z."/>
            <person name="Zhang Z."/>
            <person name="Masuda Y."/>
            <person name="Itoh H."/>
            <person name="Senoo K."/>
        </authorList>
    </citation>
    <scope>NUCLEOTIDE SEQUENCE</scope>
    <source>
        <strain evidence="3">Red875</strain>
    </source>
</reference>
<dbReference type="SUPFAM" id="SSF159501">
    <property type="entry name" value="EreA/ChaN-like"/>
    <property type="match status" value="1"/>
</dbReference>
<dbReference type="InterPro" id="IPR001478">
    <property type="entry name" value="PDZ"/>
</dbReference>
<feature type="domain" description="PDZ" evidence="2">
    <location>
        <begin position="327"/>
        <end position="373"/>
    </location>
</feature>
<dbReference type="CDD" id="cd06779">
    <property type="entry name" value="cpPDZ_Deg_HtrA-like"/>
    <property type="match status" value="1"/>
</dbReference>
<accession>A0A8J7M145</accession>
<name>A0A8J7M145_9BACT</name>
<dbReference type="CDD" id="cd14727">
    <property type="entry name" value="ChanN-like"/>
    <property type="match status" value="1"/>
</dbReference>
<keyword evidence="1" id="KW-0732">Signal</keyword>
<feature type="chain" id="PRO_5035230976" evidence="1">
    <location>
        <begin position="22"/>
        <end position="420"/>
    </location>
</feature>
<dbReference type="SUPFAM" id="SSF50156">
    <property type="entry name" value="PDZ domain-like"/>
    <property type="match status" value="1"/>
</dbReference>
<dbReference type="PROSITE" id="PS50106">
    <property type="entry name" value="PDZ"/>
    <property type="match status" value="1"/>
</dbReference>
<dbReference type="Gene3D" id="3.40.50.11550">
    <property type="match status" value="1"/>
</dbReference>
<dbReference type="AlphaFoldDB" id="A0A8J7M145"/>